<organism evidence="1 2">
    <name type="scientific">Brachyspira murdochii</name>
    <dbReference type="NCBI Taxonomy" id="84378"/>
    <lineage>
        <taxon>Bacteria</taxon>
        <taxon>Pseudomonadati</taxon>
        <taxon>Spirochaetota</taxon>
        <taxon>Spirochaetia</taxon>
        <taxon>Brachyspirales</taxon>
        <taxon>Brachyspiraceae</taxon>
        <taxon>Brachyspira</taxon>
    </lineage>
</organism>
<name>A0ABX5B5L8_9SPIR</name>
<evidence type="ECO:0000313" key="1">
    <source>
        <dbReference type="EMBL" id="PPS22478.1"/>
    </source>
</evidence>
<gene>
    <name evidence="1" type="ORF">DJ52_04275</name>
</gene>
<proteinExistence type="predicted"/>
<dbReference type="EMBL" id="JJMJ01000068">
    <property type="protein sequence ID" value="PPS22478.1"/>
    <property type="molecule type" value="Genomic_DNA"/>
</dbReference>
<keyword evidence="2" id="KW-1185">Reference proteome</keyword>
<comment type="caution">
    <text evidence="1">The sequence shown here is derived from an EMBL/GenBank/DDBJ whole genome shotgun (WGS) entry which is preliminary data.</text>
</comment>
<accession>A0ABX5B5L8</accession>
<sequence>MNKLLVFFIFIINSMLFSFEIPDNVTVIDLSKDESSYSDERKDKEIYYVLVTDDYYFTIMDTERGIRFSYSIKTPKIDLDLNYTKLFGHNIVYLENKTGTDKIKLSSNIGGFYLSEFDITDNSYRCQAFSPSVYDEYSKVSDLHKKLKKMINDYGNDLDVVFYKLLYYSEGNSVLDNSKTVRANYKSFYKDFLTMLDLYRDMTIDRL</sequence>
<protein>
    <submittedName>
        <fullName evidence="1">Uncharacterized protein</fullName>
    </submittedName>
</protein>
<dbReference type="RefSeq" id="WP_104618179.1">
    <property type="nucleotide sequence ID" value="NZ_JJMJ01000068.1"/>
</dbReference>
<evidence type="ECO:0000313" key="2">
    <source>
        <dbReference type="Proteomes" id="UP000238924"/>
    </source>
</evidence>
<dbReference type="Proteomes" id="UP000238924">
    <property type="component" value="Unassembled WGS sequence"/>
</dbReference>
<reference evidence="1 2" key="1">
    <citation type="submission" date="2014-04" db="EMBL/GenBank/DDBJ databases">
        <title>Whole genome sequence of 'Brachyspira hampsonii' D13-03603F2.</title>
        <authorList>
            <person name="Patterson A.H."/>
            <person name="Chaban B."/>
            <person name="Fernando C."/>
            <person name="Harding J.C."/>
            <person name="Hill J.E."/>
        </authorList>
    </citation>
    <scope>NUCLEOTIDE SEQUENCE [LARGE SCALE GENOMIC DNA]</scope>
    <source>
        <strain evidence="1 2">D13-03603F2</strain>
    </source>
</reference>